<dbReference type="PANTHER" id="PTHR30086:SF20">
    <property type="entry name" value="ARGININE EXPORTER PROTEIN ARGO-RELATED"/>
    <property type="match status" value="1"/>
</dbReference>
<dbReference type="Proteomes" id="UP000288983">
    <property type="component" value="Unassembled WGS sequence"/>
</dbReference>
<dbReference type="RefSeq" id="WP_128325688.1">
    <property type="nucleotide sequence ID" value="NZ_QJRG01000048.1"/>
</dbReference>
<gene>
    <name evidence="7" type="ORF">DM813_23110</name>
</gene>
<dbReference type="PANTHER" id="PTHR30086">
    <property type="entry name" value="ARGININE EXPORTER PROTEIN ARGO"/>
    <property type="match status" value="1"/>
</dbReference>
<reference evidence="7 8" key="1">
    <citation type="submission" date="2018-06" db="EMBL/GenBank/DDBJ databases">
        <title>Bacteria isolated from soil of Wuhan.</title>
        <authorList>
            <person name="Wei X."/>
            <person name="Chunhua H."/>
        </authorList>
    </citation>
    <scope>NUCLEOTIDE SEQUENCE [LARGE SCALE GENOMIC DNA]</scope>
    <source>
        <strain evidence="8">xwS2</strain>
    </source>
</reference>
<dbReference type="Pfam" id="PF01810">
    <property type="entry name" value="LysE"/>
    <property type="match status" value="1"/>
</dbReference>
<proteinExistence type="predicted"/>
<protein>
    <submittedName>
        <fullName evidence="7">LysE family translocator</fullName>
    </submittedName>
</protein>
<name>A0A443ZJY7_9PSED</name>
<dbReference type="OrthoDB" id="9804822at2"/>
<feature type="transmembrane region" description="Helical" evidence="6">
    <location>
        <begin position="179"/>
        <end position="200"/>
    </location>
</feature>
<accession>A0A443ZJY7</accession>
<keyword evidence="5 6" id="KW-0472">Membrane</keyword>
<comment type="caution">
    <text evidence="7">The sequence shown here is derived from an EMBL/GenBank/DDBJ whole genome shotgun (WGS) entry which is preliminary data.</text>
</comment>
<keyword evidence="2" id="KW-1003">Cell membrane</keyword>
<evidence type="ECO:0000256" key="3">
    <source>
        <dbReference type="ARBA" id="ARBA00022692"/>
    </source>
</evidence>
<feature type="transmembrane region" description="Helical" evidence="6">
    <location>
        <begin position="70"/>
        <end position="88"/>
    </location>
</feature>
<evidence type="ECO:0000256" key="2">
    <source>
        <dbReference type="ARBA" id="ARBA00022475"/>
    </source>
</evidence>
<dbReference type="GO" id="GO:0015171">
    <property type="term" value="F:amino acid transmembrane transporter activity"/>
    <property type="evidence" value="ECO:0007669"/>
    <property type="project" value="TreeGrafter"/>
</dbReference>
<keyword evidence="4 6" id="KW-1133">Transmembrane helix</keyword>
<evidence type="ECO:0000256" key="5">
    <source>
        <dbReference type="ARBA" id="ARBA00023136"/>
    </source>
</evidence>
<evidence type="ECO:0000313" key="7">
    <source>
        <dbReference type="EMBL" id="RWU19201.1"/>
    </source>
</evidence>
<feature type="transmembrane region" description="Helical" evidence="6">
    <location>
        <begin position="146"/>
        <end position="167"/>
    </location>
</feature>
<dbReference type="AlphaFoldDB" id="A0A443ZJY7"/>
<sequence length="205" mass="21884">MNSALLLTYAFTVFLLIATPGPVVALVINTAARVGPRQAMLTALGTNGASLMLIVLAASVILTSKVIAPHVLSALSLLGCLFIGYLGITTVRQALTSARCDELAATRPGGFCKGLVVGLSNPKDILFFVAFFPQFIQVTADTRHSLLLLSLVWIVIDMTILGLYILITLKLATPRQHRLISLTSGVALLVIAVMGLFYNLSAFWN</sequence>
<evidence type="ECO:0000256" key="6">
    <source>
        <dbReference type="SAM" id="Phobius"/>
    </source>
</evidence>
<keyword evidence="3 6" id="KW-0812">Transmembrane</keyword>
<comment type="subcellular location">
    <subcellularLocation>
        <location evidence="1">Cell membrane</location>
        <topology evidence="1">Multi-pass membrane protein</topology>
    </subcellularLocation>
</comment>
<evidence type="ECO:0000256" key="4">
    <source>
        <dbReference type="ARBA" id="ARBA00022989"/>
    </source>
</evidence>
<organism evidence="7 8">
    <name type="scientific">Pseudomonas alkylphenolica</name>
    <dbReference type="NCBI Taxonomy" id="237609"/>
    <lineage>
        <taxon>Bacteria</taxon>
        <taxon>Pseudomonadati</taxon>
        <taxon>Pseudomonadota</taxon>
        <taxon>Gammaproteobacteria</taxon>
        <taxon>Pseudomonadales</taxon>
        <taxon>Pseudomonadaceae</taxon>
        <taxon>Pseudomonas</taxon>
    </lineage>
</organism>
<dbReference type="GO" id="GO:0005886">
    <property type="term" value="C:plasma membrane"/>
    <property type="evidence" value="ECO:0007669"/>
    <property type="project" value="UniProtKB-SubCell"/>
</dbReference>
<evidence type="ECO:0000313" key="8">
    <source>
        <dbReference type="Proteomes" id="UP000288983"/>
    </source>
</evidence>
<feature type="transmembrane region" description="Helical" evidence="6">
    <location>
        <begin position="41"/>
        <end position="63"/>
    </location>
</feature>
<dbReference type="EMBL" id="QJRG01000048">
    <property type="protein sequence ID" value="RWU19201.1"/>
    <property type="molecule type" value="Genomic_DNA"/>
</dbReference>
<dbReference type="InterPro" id="IPR001123">
    <property type="entry name" value="LeuE-type"/>
</dbReference>
<evidence type="ECO:0000256" key="1">
    <source>
        <dbReference type="ARBA" id="ARBA00004651"/>
    </source>
</evidence>